<evidence type="ECO:0000256" key="1">
    <source>
        <dbReference type="SAM" id="MobiDB-lite"/>
    </source>
</evidence>
<keyword evidence="4" id="KW-1185">Reference proteome</keyword>
<protein>
    <submittedName>
        <fullName evidence="3">Uncharacterized protein</fullName>
    </submittedName>
</protein>
<keyword evidence="2" id="KW-0472">Membrane</keyword>
<dbReference type="HOGENOM" id="CLU_323938_0_0_1"/>
<feature type="compositionally biased region" description="Polar residues" evidence="1">
    <location>
        <begin position="404"/>
        <end position="423"/>
    </location>
</feature>
<keyword evidence="2" id="KW-1133">Transmembrane helix</keyword>
<dbReference type="STRING" id="933852.A0A0C2WWX2"/>
<feature type="compositionally biased region" description="Polar residues" evidence="1">
    <location>
        <begin position="21"/>
        <end position="34"/>
    </location>
</feature>
<reference evidence="3 4" key="1">
    <citation type="submission" date="2014-04" db="EMBL/GenBank/DDBJ databases">
        <authorList>
            <consortium name="DOE Joint Genome Institute"/>
            <person name="Kuo A."/>
            <person name="Zuccaro A."/>
            <person name="Kohler A."/>
            <person name="Nagy L.G."/>
            <person name="Floudas D."/>
            <person name="Copeland A."/>
            <person name="Barry K.W."/>
            <person name="Cichocki N."/>
            <person name="Veneault-Fourrey C."/>
            <person name="LaButti K."/>
            <person name="Lindquist E.A."/>
            <person name="Lipzen A."/>
            <person name="Lundell T."/>
            <person name="Morin E."/>
            <person name="Murat C."/>
            <person name="Sun H."/>
            <person name="Tunlid A."/>
            <person name="Henrissat B."/>
            <person name="Grigoriev I.V."/>
            <person name="Hibbett D.S."/>
            <person name="Martin F."/>
            <person name="Nordberg H.P."/>
            <person name="Cantor M.N."/>
            <person name="Hua S.X."/>
        </authorList>
    </citation>
    <scope>NUCLEOTIDE SEQUENCE [LARGE SCALE GENOMIC DNA]</scope>
    <source>
        <strain evidence="3 4">MAFF 305830</strain>
    </source>
</reference>
<dbReference type="Proteomes" id="UP000054097">
    <property type="component" value="Unassembled WGS sequence"/>
</dbReference>
<feature type="region of interest" description="Disordered" evidence="1">
    <location>
        <begin position="404"/>
        <end position="490"/>
    </location>
</feature>
<name>A0A0C2WWX2_SERVB</name>
<dbReference type="OrthoDB" id="4179406at2759"/>
<reference evidence="4" key="2">
    <citation type="submission" date="2015-01" db="EMBL/GenBank/DDBJ databases">
        <title>Evolutionary Origins and Diversification of the Mycorrhizal Mutualists.</title>
        <authorList>
            <consortium name="DOE Joint Genome Institute"/>
            <consortium name="Mycorrhizal Genomics Consortium"/>
            <person name="Kohler A."/>
            <person name="Kuo A."/>
            <person name="Nagy L.G."/>
            <person name="Floudas D."/>
            <person name="Copeland A."/>
            <person name="Barry K.W."/>
            <person name="Cichocki N."/>
            <person name="Veneault-Fourrey C."/>
            <person name="LaButti K."/>
            <person name="Lindquist E.A."/>
            <person name="Lipzen A."/>
            <person name="Lundell T."/>
            <person name="Morin E."/>
            <person name="Murat C."/>
            <person name="Riley R."/>
            <person name="Ohm R."/>
            <person name="Sun H."/>
            <person name="Tunlid A."/>
            <person name="Henrissat B."/>
            <person name="Grigoriev I.V."/>
            <person name="Hibbett D.S."/>
            <person name="Martin F."/>
        </authorList>
    </citation>
    <scope>NUCLEOTIDE SEQUENCE [LARGE SCALE GENOMIC DNA]</scope>
    <source>
        <strain evidence="4">MAFF 305830</strain>
    </source>
</reference>
<gene>
    <name evidence="3" type="ORF">M408DRAFT_29182</name>
</gene>
<feature type="compositionally biased region" description="Polar residues" evidence="1">
    <location>
        <begin position="454"/>
        <end position="464"/>
    </location>
</feature>
<accession>A0A0C2WWX2</accession>
<keyword evidence="2" id="KW-0812">Transmembrane</keyword>
<evidence type="ECO:0000313" key="4">
    <source>
        <dbReference type="Proteomes" id="UP000054097"/>
    </source>
</evidence>
<evidence type="ECO:0000313" key="3">
    <source>
        <dbReference type="EMBL" id="KIM21867.1"/>
    </source>
</evidence>
<proteinExistence type="predicted"/>
<sequence>MRRNETTQSTSLTTSRRDDQQGPNSSENDANNVNHTLHTTTTEKSNVGEEAARLRREKRNNPAVEHVNVDLQFGRVVGARASLNAKIEDTFLSFLFRIMDAISIFIGKMKYPFALLLVLYAGNVIVSHTSHNFNLRISQSLDRICAMPLLTMVPICNSPSRVVHPNECTGATSGVAMNVMQTGFAISDLKRQIRRSKLAYKDMLVSKLDEIETAAGVASEHLTELESEVRGFSNSFLATDNMAIEALERIKHSEMPKAVFSRSLFYGTAIPPSREEVIVVFNKAASRMEKDLERLILTTKKTQKEVRALRQSLDSLGEVIRMDEEYEKLQLDQILAKVWAILGGNGTLGELQRLQVELTCICKGVYFIGDANELDYHLDALRRANWDIVPFISGVIANTEANALPSVSTSPQPPSDTTMRLNETNQSSSTNSSRRATQQDRLSSSENDDSSISHTLYTTTTNKSNVREDPIRLRRGNKNTPALQPVHPNLESGRVVGARTSLKTKIEDTFISFLFHIMDTFSIFIRLMKYPLALLLVLYAGNVILSHTSHNINLTISQSLDRLCAIPPLTITSICSKPPKVVQPKESLNFSDVTKIQMGLDSILESTGVTSGVAMNVMQTGFAISDLKRQIRRSNLAYKNTLASKLGDIETAAGVASKHLSELESEVGGVINSFLATDNMAIEALERIKQSEMPKSVFSLSFSYGDAIPPSREEVVVVYNKAAGRMEKDLEKLISTTLKTEKELRALGHSLDTLGDGIQNDKDYEKCRRDQILAKLWTKLGGNYDDLIKYESNLALLSEISAQHLKATNIVRGTLGELQHLQSELTRIRKEVYFTGDADELDYHLDIIRRAARKLMEDQNRAKRLGDEAHHRMYNPTQQGRIEPGSSFEFRF</sequence>
<evidence type="ECO:0000256" key="2">
    <source>
        <dbReference type="SAM" id="Phobius"/>
    </source>
</evidence>
<dbReference type="AlphaFoldDB" id="A0A0C2WWX2"/>
<feature type="compositionally biased region" description="Low complexity" evidence="1">
    <location>
        <begin position="1"/>
        <end position="14"/>
    </location>
</feature>
<organism evidence="3 4">
    <name type="scientific">Serendipita vermifera MAFF 305830</name>
    <dbReference type="NCBI Taxonomy" id="933852"/>
    <lineage>
        <taxon>Eukaryota</taxon>
        <taxon>Fungi</taxon>
        <taxon>Dikarya</taxon>
        <taxon>Basidiomycota</taxon>
        <taxon>Agaricomycotina</taxon>
        <taxon>Agaricomycetes</taxon>
        <taxon>Sebacinales</taxon>
        <taxon>Serendipitaceae</taxon>
        <taxon>Serendipita</taxon>
    </lineage>
</organism>
<feature type="region of interest" description="Disordered" evidence="1">
    <location>
        <begin position="1"/>
        <end position="49"/>
    </location>
</feature>
<dbReference type="EMBL" id="KN824369">
    <property type="protein sequence ID" value="KIM21867.1"/>
    <property type="molecule type" value="Genomic_DNA"/>
</dbReference>
<feature type="compositionally biased region" description="Low complexity" evidence="1">
    <location>
        <begin position="424"/>
        <end position="453"/>
    </location>
</feature>
<feature type="transmembrane region" description="Helical" evidence="2">
    <location>
        <begin position="113"/>
        <end position="133"/>
    </location>
</feature>